<protein>
    <submittedName>
        <fullName evidence="2">Uncharacterized protein</fullName>
    </submittedName>
</protein>
<organism evidence="2 3">
    <name type="scientific">Orbilia blumenaviensis</name>
    <dbReference type="NCBI Taxonomy" id="1796055"/>
    <lineage>
        <taxon>Eukaryota</taxon>
        <taxon>Fungi</taxon>
        <taxon>Dikarya</taxon>
        <taxon>Ascomycota</taxon>
        <taxon>Pezizomycotina</taxon>
        <taxon>Orbiliomycetes</taxon>
        <taxon>Orbiliales</taxon>
        <taxon>Orbiliaceae</taxon>
        <taxon>Orbilia</taxon>
    </lineage>
</organism>
<comment type="caution">
    <text evidence="2">The sequence shown here is derived from an EMBL/GenBank/DDBJ whole genome shotgun (WGS) entry which is preliminary data.</text>
</comment>
<evidence type="ECO:0000256" key="1">
    <source>
        <dbReference type="SAM" id="SignalP"/>
    </source>
</evidence>
<sequence length="104" mass="11309">MVSTKIIVTSVLYLLAGVSALSVGPTSEKDVEVDYVKLIKPGPGLLFPKELGLTNKDLTRSLPRGIELNLGQPVEGIPACNKIFKREYQCRLTDTYSRADALAC</sequence>
<dbReference type="EMBL" id="JAVHNS010000014">
    <property type="protein sequence ID" value="KAK6335950.1"/>
    <property type="molecule type" value="Genomic_DNA"/>
</dbReference>
<gene>
    <name evidence="2" type="ORF">TWF730_003325</name>
</gene>
<reference evidence="2 3" key="1">
    <citation type="submission" date="2019-10" db="EMBL/GenBank/DDBJ databases">
        <authorList>
            <person name="Palmer J.M."/>
        </authorList>
    </citation>
    <scope>NUCLEOTIDE SEQUENCE [LARGE SCALE GENOMIC DNA]</scope>
    <source>
        <strain evidence="2 3">TWF730</strain>
    </source>
</reference>
<evidence type="ECO:0000313" key="2">
    <source>
        <dbReference type="EMBL" id="KAK6335950.1"/>
    </source>
</evidence>
<evidence type="ECO:0000313" key="3">
    <source>
        <dbReference type="Proteomes" id="UP001373714"/>
    </source>
</evidence>
<feature type="signal peptide" evidence="1">
    <location>
        <begin position="1"/>
        <end position="20"/>
    </location>
</feature>
<keyword evidence="3" id="KW-1185">Reference proteome</keyword>
<feature type="chain" id="PRO_5044001548" evidence="1">
    <location>
        <begin position="21"/>
        <end position="104"/>
    </location>
</feature>
<dbReference type="AlphaFoldDB" id="A0AAV9U9E4"/>
<accession>A0AAV9U9E4</accession>
<dbReference type="Proteomes" id="UP001373714">
    <property type="component" value="Unassembled WGS sequence"/>
</dbReference>
<proteinExistence type="predicted"/>
<name>A0AAV9U9E4_9PEZI</name>
<keyword evidence="1" id="KW-0732">Signal</keyword>